<dbReference type="Pfam" id="PF07702">
    <property type="entry name" value="UTRA"/>
    <property type="match status" value="1"/>
</dbReference>
<sequence length="253" mass="28523">MKSPQNEDKKQEPKINYRTPIYLQLREIVRTKIEDGEYLPGTAIPSENDMAATYGISRITVRSAVDALVNEGLLRRVQGKGVFVVGNKIEQAIEEFSGFVPSIGKSRDQTSAREQTKLLRPAGDLFANRFRIDPEDQIYYIRRVVNQESGPVSLEEIYVPYDVIPQLNVVNSSVFSISSVFEFYGVNVSMVRQSLEIQKCNSKMAHILDAPDGVALMVLECAYHDDSGSMIGYSRTYTRSDKVSFKVSLHRLD</sequence>
<feature type="domain" description="HTH gntR-type" evidence="4">
    <location>
        <begin position="19"/>
        <end position="87"/>
    </location>
</feature>
<dbReference type="Gene3D" id="1.10.10.10">
    <property type="entry name" value="Winged helix-like DNA-binding domain superfamily/Winged helix DNA-binding domain"/>
    <property type="match status" value="1"/>
</dbReference>
<keyword evidence="3" id="KW-0804">Transcription</keyword>
<dbReference type="Gene3D" id="3.40.1410.10">
    <property type="entry name" value="Chorismate lyase-like"/>
    <property type="match status" value="1"/>
</dbReference>
<name>A0A1I0EZF6_9FIRM</name>
<evidence type="ECO:0000313" key="6">
    <source>
        <dbReference type="Proteomes" id="UP000198508"/>
    </source>
</evidence>
<dbReference type="PROSITE" id="PS50949">
    <property type="entry name" value="HTH_GNTR"/>
    <property type="match status" value="1"/>
</dbReference>
<evidence type="ECO:0000259" key="4">
    <source>
        <dbReference type="PROSITE" id="PS50949"/>
    </source>
</evidence>
<dbReference type="PRINTS" id="PR00035">
    <property type="entry name" value="HTHGNTR"/>
</dbReference>
<dbReference type="CDD" id="cd07377">
    <property type="entry name" value="WHTH_GntR"/>
    <property type="match status" value="1"/>
</dbReference>
<evidence type="ECO:0000256" key="3">
    <source>
        <dbReference type="ARBA" id="ARBA00023163"/>
    </source>
</evidence>
<dbReference type="SUPFAM" id="SSF46785">
    <property type="entry name" value="Winged helix' DNA-binding domain"/>
    <property type="match status" value="1"/>
</dbReference>
<dbReference type="AlphaFoldDB" id="A0A1I0EZF6"/>
<dbReference type="FunFam" id="1.10.10.10:FF:000079">
    <property type="entry name" value="GntR family transcriptional regulator"/>
    <property type="match status" value="1"/>
</dbReference>
<dbReference type="PANTHER" id="PTHR44846:SF1">
    <property type="entry name" value="MANNOSYL-D-GLYCERATE TRANSPORT_METABOLISM SYSTEM REPRESSOR MNGR-RELATED"/>
    <property type="match status" value="1"/>
</dbReference>
<evidence type="ECO:0000313" key="5">
    <source>
        <dbReference type="EMBL" id="SET51092.1"/>
    </source>
</evidence>
<evidence type="ECO:0000256" key="2">
    <source>
        <dbReference type="ARBA" id="ARBA00023125"/>
    </source>
</evidence>
<accession>A0A1I0EZF6</accession>
<dbReference type="InterPro" id="IPR011663">
    <property type="entry name" value="UTRA"/>
</dbReference>
<dbReference type="InterPro" id="IPR028978">
    <property type="entry name" value="Chorismate_lyase_/UTRA_dom_sf"/>
</dbReference>
<protein>
    <submittedName>
        <fullName evidence="5">GntR family transcriptional regulator</fullName>
    </submittedName>
</protein>
<dbReference type="InterPro" id="IPR050679">
    <property type="entry name" value="Bact_HTH_transcr_reg"/>
</dbReference>
<proteinExistence type="predicted"/>
<evidence type="ECO:0000256" key="1">
    <source>
        <dbReference type="ARBA" id="ARBA00023015"/>
    </source>
</evidence>
<dbReference type="PANTHER" id="PTHR44846">
    <property type="entry name" value="MANNOSYL-D-GLYCERATE TRANSPORT/METABOLISM SYSTEM REPRESSOR MNGR-RELATED"/>
    <property type="match status" value="1"/>
</dbReference>
<dbReference type="Proteomes" id="UP000198508">
    <property type="component" value="Unassembled WGS sequence"/>
</dbReference>
<keyword evidence="6" id="KW-1185">Reference proteome</keyword>
<organism evidence="5 6">
    <name type="scientific">Enterocloster lavalensis</name>
    <dbReference type="NCBI Taxonomy" id="460384"/>
    <lineage>
        <taxon>Bacteria</taxon>
        <taxon>Bacillati</taxon>
        <taxon>Bacillota</taxon>
        <taxon>Clostridia</taxon>
        <taxon>Lachnospirales</taxon>
        <taxon>Lachnospiraceae</taxon>
        <taxon>Enterocloster</taxon>
    </lineage>
</organism>
<dbReference type="SMART" id="SM00345">
    <property type="entry name" value="HTH_GNTR"/>
    <property type="match status" value="1"/>
</dbReference>
<keyword evidence="2" id="KW-0238">DNA-binding</keyword>
<keyword evidence="1" id="KW-0805">Transcription regulation</keyword>
<dbReference type="SUPFAM" id="SSF64288">
    <property type="entry name" value="Chorismate lyase-like"/>
    <property type="match status" value="1"/>
</dbReference>
<dbReference type="EMBL" id="FOIM01000007">
    <property type="protein sequence ID" value="SET51092.1"/>
    <property type="molecule type" value="Genomic_DNA"/>
</dbReference>
<gene>
    <name evidence="5" type="ORF">SAMN05216313_107139</name>
</gene>
<dbReference type="RefSeq" id="WP_092362625.1">
    <property type="nucleotide sequence ID" value="NZ_CABJCG010000002.1"/>
</dbReference>
<dbReference type="GO" id="GO:0045892">
    <property type="term" value="P:negative regulation of DNA-templated transcription"/>
    <property type="evidence" value="ECO:0007669"/>
    <property type="project" value="TreeGrafter"/>
</dbReference>
<dbReference type="SMART" id="SM00866">
    <property type="entry name" value="UTRA"/>
    <property type="match status" value="1"/>
</dbReference>
<dbReference type="InterPro" id="IPR000524">
    <property type="entry name" value="Tscrpt_reg_HTH_GntR"/>
</dbReference>
<dbReference type="InterPro" id="IPR036388">
    <property type="entry name" value="WH-like_DNA-bd_sf"/>
</dbReference>
<dbReference type="GO" id="GO:0003677">
    <property type="term" value="F:DNA binding"/>
    <property type="evidence" value="ECO:0007669"/>
    <property type="project" value="UniProtKB-KW"/>
</dbReference>
<dbReference type="InterPro" id="IPR036390">
    <property type="entry name" value="WH_DNA-bd_sf"/>
</dbReference>
<dbReference type="GO" id="GO:0003700">
    <property type="term" value="F:DNA-binding transcription factor activity"/>
    <property type="evidence" value="ECO:0007669"/>
    <property type="project" value="InterPro"/>
</dbReference>
<dbReference type="STRING" id="460384.SAMN05216313_107139"/>
<dbReference type="Pfam" id="PF00392">
    <property type="entry name" value="GntR"/>
    <property type="match status" value="1"/>
</dbReference>
<reference evidence="6" key="1">
    <citation type="submission" date="2016-10" db="EMBL/GenBank/DDBJ databases">
        <authorList>
            <person name="Varghese N."/>
            <person name="Submissions S."/>
        </authorList>
    </citation>
    <scope>NUCLEOTIDE SEQUENCE [LARGE SCALE GENOMIC DNA]</scope>
    <source>
        <strain evidence="6">NLAE-zl-G277</strain>
    </source>
</reference>